<dbReference type="Pfam" id="PF13426">
    <property type="entry name" value="PAS_9"/>
    <property type="match status" value="1"/>
</dbReference>
<feature type="domain" description="EAL" evidence="1">
    <location>
        <begin position="442"/>
        <end position="685"/>
    </location>
</feature>
<dbReference type="CDD" id="cd00130">
    <property type="entry name" value="PAS"/>
    <property type="match status" value="1"/>
</dbReference>
<dbReference type="InterPro" id="IPR000160">
    <property type="entry name" value="GGDEF_dom"/>
</dbReference>
<dbReference type="Pfam" id="PF00563">
    <property type="entry name" value="EAL"/>
    <property type="match status" value="1"/>
</dbReference>
<dbReference type="Proteomes" id="UP000072520">
    <property type="component" value="Unassembled WGS sequence"/>
</dbReference>
<dbReference type="SUPFAM" id="SSF55073">
    <property type="entry name" value="Nucleotide cyclase"/>
    <property type="match status" value="1"/>
</dbReference>
<gene>
    <name evidence="3" type="ORF">RSA13_02545</name>
</gene>
<dbReference type="EMBL" id="LDSI01000002">
    <property type="protein sequence ID" value="KTT01314.1"/>
    <property type="molecule type" value="Genomic_DNA"/>
</dbReference>
<dbReference type="SUPFAM" id="SSF141868">
    <property type="entry name" value="EAL domain-like"/>
    <property type="match status" value="1"/>
</dbReference>
<dbReference type="Gene3D" id="3.30.450.20">
    <property type="entry name" value="PAS domain"/>
    <property type="match status" value="1"/>
</dbReference>
<dbReference type="AlphaFoldDB" id="A0AB34VNV1"/>
<dbReference type="InterPro" id="IPR029787">
    <property type="entry name" value="Nucleotide_cyclase"/>
</dbReference>
<dbReference type="InterPro" id="IPR035965">
    <property type="entry name" value="PAS-like_dom_sf"/>
</dbReference>
<accession>A0AB34VNV1</accession>
<dbReference type="PANTHER" id="PTHR44757">
    <property type="entry name" value="DIGUANYLATE CYCLASE DGCP"/>
    <property type="match status" value="1"/>
</dbReference>
<dbReference type="InterPro" id="IPR000014">
    <property type="entry name" value="PAS"/>
</dbReference>
<dbReference type="CDD" id="cd01949">
    <property type="entry name" value="GGDEF"/>
    <property type="match status" value="1"/>
</dbReference>
<dbReference type="InterPro" id="IPR052155">
    <property type="entry name" value="Biofilm_reg_signaling"/>
</dbReference>
<evidence type="ECO:0000259" key="2">
    <source>
        <dbReference type="PROSITE" id="PS50887"/>
    </source>
</evidence>
<reference evidence="3 4" key="1">
    <citation type="journal article" date="2016" name="Front. Microbiol.">
        <title>Genomic Resource of Rice Seed Associated Bacteria.</title>
        <authorList>
            <person name="Midha S."/>
            <person name="Bansal K."/>
            <person name="Sharma S."/>
            <person name="Kumar N."/>
            <person name="Patil P.P."/>
            <person name="Chaudhry V."/>
            <person name="Patil P.B."/>
        </authorList>
    </citation>
    <scope>NUCLEOTIDE SEQUENCE [LARGE SCALE GENOMIC DNA]</scope>
    <source>
        <strain evidence="3 4">RSA13</strain>
    </source>
</reference>
<evidence type="ECO:0000313" key="4">
    <source>
        <dbReference type="Proteomes" id="UP000072520"/>
    </source>
</evidence>
<dbReference type="InterPro" id="IPR043128">
    <property type="entry name" value="Rev_trsase/Diguanyl_cyclase"/>
</dbReference>
<proteinExistence type="predicted"/>
<dbReference type="InterPro" id="IPR001633">
    <property type="entry name" value="EAL_dom"/>
</dbReference>
<dbReference type="SMART" id="SM00267">
    <property type="entry name" value="GGDEF"/>
    <property type="match status" value="1"/>
</dbReference>
<evidence type="ECO:0000259" key="1">
    <source>
        <dbReference type="PROSITE" id="PS50883"/>
    </source>
</evidence>
<dbReference type="RefSeq" id="WP_058708163.1">
    <property type="nucleotide sequence ID" value="NZ_LDSI01000002.1"/>
</dbReference>
<sequence length="685" mass="75208">MKSVTNDQLGAAVARTSLCAIYLLSSTGEVMSWNLGCREIKGWDSRDIRGQHISVFYDEDEQARNIPEANLREAREHGKFTGEGWRLRKNGSAFRASVEIEFLNPSDQEHAAFIKIVRDVTHDYQERAALRIAQQVILKRETELSDTNKVLDAVFCHTPCALILCDAKSGDIIRANPTARNLPCLQELVLSGNTQTSLHADLPDDLAGVFRQAFTLLPDEGFSETVSSTATESAFSLRITAERLNSGGGEDYLLYTILDVTAEFQAAARANHLALHDPLTGLLNRRGLMPELETLLSGDSPFAVMVSDIDRFKSINDVLGHPTGDALLIEVSARLQSVLRPEDILARTGGDEFVAVLPGISSASEASETASRLTAVLQEPFMLKGRKVTSGCSFGVCLFPGYARDAESMLSAADIALYAAKSAGRNGWVIFTDELARSAAERFSLENDLRGALENGELQLFYQPVVCSVSEEIVAYEALLRWHHPVRGSVPPDIFIPLAEKTGLIHDIGAFALARACTDMAGWSGQERIAVNISPRQFRDPQLSDRVKNVLIHSGLHPNRLELEITESALFDNPDFSYEVIRKFRETGINVVLDDFGTGFSSLSHLSSGLFSRIKIDRSFISDLHQDAGAAAIVSAVLSLCRQLNVEVTAEGVETLAQAAWLRTYECPLMQGYLFGRPGPYWIQT</sequence>
<evidence type="ECO:0000313" key="3">
    <source>
        <dbReference type="EMBL" id="KTT01314.1"/>
    </source>
</evidence>
<name>A0AB34VNV1_9GAMM</name>
<dbReference type="NCBIfam" id="TIGR00229">
    <property type="entry name" value="sensory_box"/>
    <property type="match status" value="1"/>
</dbReference>
<dbReference type="Gene3D" id="3.20.20.450">
    <property type="entry name" value="EAL domain"/>
    <property type="match status" value="1"/>
</dbReference>
<dbReference type="SMART" id="SM00052">
    <property type="entry name" value="EAL"/>
    <property type="match status" value="1"/>
</dbReference>
<dbReference type="PROSITE" id="PS50887">
    <property type="entry name" value="GGDEF"/>
    <property type="match status" value="1"/>
</dbReference>
<dbReference type="InterPro" id="IPR035919">
    <property type="entry name" value="EAL_sf"/>
</dbReference>
<dbReference type="NCBIfam" id="TIGR00254">
    <property type="entry name" value="GGDEF"/>
    <property type="match status" value="1"/>
</dbReference>
<comment type="caution">
    <text evidence="3">The sequence shown here is derived from an EMBL/GenBank/DDBJ whole genome shotgun (WGS) entry which is preliminary data.</text>
</comment>
<protein>
    <submittedName>
        <fullName evidence="3">Diguanylate cyclase</fullName>
    </submittedName>
</protein>
<dbReference type="Pfam" id="PF00990">
    <property type="entry name" value="GGDEF"/>
    <property type="match status" value="1"/>
</dbReference>
<organism evidence="3 4">
    <name type="scientific">Pantoea stewartii</name>
    <dbReference type="NCBI Taxonomy" id="66269"/>
    <lineage>
        <taxon>Bacteria</taxon>
        <taxon>Pseudomonadati</taxon>
        <taxon>Pseudomonadota</taxon>
        <taxon>Gammaproteobacteria</taxon>
        <taxon>Enterobacterales</taxon>
        <taxon>Erwiniaceae</taxon>
        <taxon>Pantoea</taxon>
    </lineage>
</organism>
<dbReference type="PROSITE" id="PS50883">
    <property type="entry name" value="EAL"/>
    <property type="match status" value="1"/>
</dbReference>
<dbReference type="SUPFAM" id="SSF55785">
    <property type="entry name" value="PYP-like sensor domain (PAS domain)"/>
    <property type="match status" value="1"/>
</dbReference>
<dbReference type="CDD" id="cd01948">
    <property type="entry name" value="EAL"/>
    <property type="match status" value="1"/>
</dbReference>
<dbReference type="PANTHER" id="PTHR44757:SF2">
    <property type="entry name" value="BIOFILM ARCHITECTURE MAINTENANCE PROTEIN MBAA"/>
    <property type="match status" value="1"/>
</dbReference>
<dbReference type="Gene3D" id="3.30.70.270">
    <property type="match status" value="1"/>
</dbReference>
<feature type="domain" description="GGDEF" evidence="2">
    <location>
        <begin position="300"/>
        <end position="433"/>
    </location>
</feature>